<dbReference type="AlphaFoldDB" id="A0A6P8B6U6"/>
<reference evidence="4 5" key="1">
    <citation type="journal article" date="2019" name="Mol. Biol. Evol.">
        <title>Blast fungal genomes show frequent chromosomal changes, gene gains and losses, and effector gene turnover.</title>
        <authorList>
            <person name="Gomez Luciano L.B."/>
            <person name="Jason Tsai I."/>
            <person name="Chuma I."/>
            <person name="Tosa Y."/>
            <person name="Chen Y.H."/>
            <person name="Li J.Y."/>
            <person name="Li M.Y."/>
            <person name="Jade Lu M.Y."/>
            <person name="Nakayashiki H."/>
            <person name="Li W.H."/>
        </authorList>
    </citation>
    <scope>NUCLEOTIDE SEQUENCE [LARGE SCALE GENOMIC DNA]</scope>
    <source>
        <strain evidence="4 5">NI907</strain>
    </source>
</reference>
<evidence type="ECO:0000313" key="4">
    <source>
        <dbReference type="Proteomes" id="UP000515153"/>
    </source>
</evidence>
<dbReference type="SUPFAM" id="SSF56801">
    <property type="entry name" value="Acetyl-CoA synthetase-like"/>
    <property type="match status" value="1"/>
</dbReference>
<proteinExistence type="predicted"/>
<evidence type="ECO:0000313" key="5">
    <source>
        <dbReference type="RefSeq" id="XP_030982739.1"/>
    </source>
</evidence>
<dbReference type="PANTHER" id="PTHR45527">
    <property type="entry name" value="NONRIBOSOMAL PEPTIDE SYNTHETASE"/>
    <property type="match status" value="1"/>
</dbReference>
<evidence type="ECO:0000256" key="1">
    <source>
        <dbReference type="ARBA" id="ARBA00022450"/>
    </source>
</evidence>
<keyword evidence="2" id="KW-0597">Phosphoprotein</keyword>
<evidence type="ECO:0000256" key="2">
    <source>
        <dbReference type="ARBA" id="ARBA00022553"/>
    </source>
</evidence>
<dbReference type="InterPro" id="IPR020845">
    <property type="entry name" value="AMP-binding_CS"/>
</dbReference>
<reference evidence="5" key="2">
    <citation type="submission" date="2019-10" db="EMBL/GenBank/DDBJ databases">
        <authorList>
            <consortium name="NCBI Genome Project"/>
        </authorList>
    </citation>
    <scope>NUCLEOTIDE SEQUENCE</scope>
    <source>
        <strain evidence="5">NI907</strain>
    </source>
</reference>
<dbReference type="Pfam" id="PF00501">
    <property type="entry name" value="AMP-binding"/>
    <property type="match status" value="1"/>
</dbReference>
<feature type="domain" description="AMP-dependent synthetase/ligase" evidence="3">
    <location>
        <begin position="83"/>
        <end position="352"/>
    </location>
</feature>
<dbReference type="Gene3D" id="3.40.50.12780">
    <property type="entry name" value="N-terminal domain of ligase-like"/>
    <property type="match status" value="1"/>
</dbReference>
<dbReference type="InterPro" id="IPR000873">
    <property type="entry name" value="AMP-dep_synth/lig_dom"/>
</dbReference>
<dbReference type="Proteomes" id="UP000515153">
    <property type="component" value="Chromosome I"/>
</dbReference>
<dbReference type="PROSITE" id="PS00455">
    <property type="entry name" value="AMP_BINDING"/>
    <property type="match status" value="1"/>
</dbReference>
<evidence type="ECO:0000259" key="3">
    <source>
        <dbReference type="Pfam" id="PF00501"/>
    </source>
</evidence>
<sequence>MTLRESFAGSPRSAIQDPEIYPRDDIELALRLGRGPSVAVKHEAVSQWVDAIALGNPTITALRHTDHSGKGQSCGRALLRTARLTQTGTLAEIDFVLVDSADVGAQAERWLASATPKVTAILQRRQLRTERSSSSQNVSAPGDAAAILFTSGTTGTPKGISLRHSSLTNVVKATMALQFHMPGGLGRRTVLPHGAPGFEMSLEQVFLALCRGGTLVIADRSIRGDSRTLTKLIAEEGVTFTKAAPPEYRSWFRNGEALGPDTSLKYRPHDQGVVEELKRRLPEVVSAGRAPFIVTKTEISLDDAVDDIQGPESAGQQAAIPIGSPLENCAVYVVDNHLGLLPPGVSGEILIGWRRGRHGLSRQ</sequence>
<dbReference type="GO" id="GO:0043041">
    <property type="term" value="P:amino acid activation for nonribosomal peptide biosynthetic process"/>
    <property type="evidence" value="ECO:0007669"/>
    <property type="project" value="TreeGrafter"/>
</dbReference>
<accession>A0A6P8B6U6</accession>
<dbReference type="InterPro" id="IPR042099">
    <property type="entry name" value="ANL_N_sf"/>
</dbReference>
<dbReference type="GO" id="GO:0031177">
    <property type="term" value="F:phosphopantetheine binding"/>
    <property type="evidence" value="ECO:0007669"/>
    <property type="project" value="TreeGrafter"/>
</dbReference>
<dbReference type="GO" id="GO:0005737">
    <property type="term" value="C:cytoplasm"/>
    <property type="evidence" value="ECO:0007669"/>
    <property type="project" value="TreeGrafter"/>
</dbReference>
<keyword evidence="1" id="KW-0596">Phosphopantetheine</keyword>
<name>A0A6P8B6U6_PYRGI</name>
<gene>
    <name evidence="5" type="ORF">PgNI_05179</name>
</gene>
<organism evidence="4 5">
    <name type="scientific">Pyricularia grisea</name>
    <name type="common">Crabgrass-specific blast fungus</name>
    <name type="synonym">Magnaporthe grisea</name>
    <dbReference type="NCBI Taxonomy" id="148305"/>
    <lineage>
        <taxon>Eukaryota</taxon>
        <taxon>Fungi</taxon>
        <taxon>Dikarya</taxon>
        <taxon>Ascomycota</taxon>
        <taxon>Pezizomycotina</taxon>
        <taxon>Sordariomycetes</taxon>
        <taxon>Sordariomycetidae</taxon>
        <taxon>Magnaporthales</taxon>
        <taxon>Pyriculariaceae</taxon>
        <taxon>Pyricularia</taxon>
    </lineage>
</organism>
<protein>
    <recommendedName>
        <fullName evidence="3">AMP-dependent synthetase/ligase domain-containing protein</fullName>
    </recommendedName>
</protein>
<dbReference type="PANTHER" id="PTHR45527:SF1">
    <property type="entry name" value="FATTY ACID SYNTHASE"/>
    <property type="match status" value="1"/>
</dbReference>
<dbReference type="KEGG" id="pgri:PgNI_05179"/>
<dbReference type="GO" id="GO:0044550">
    <property type="term" value="P:secondary metabolite biosynthetic process"/>
    <property type="evidence" value="ECO:0007669"/>
    <property type="project" value="TreeGrafter"/>
</dbReference>
<dbReference type="GeneID" id="41960124"/>
<keyword evidence="4" id="KW-1185">Reference proteome</keyword>
<dbReference type="RefSeq" id="XP_030982739.1">
    <property type="nucleotide sequence ID" value="XM_031125215.1"/>
</dbReference>
<reference evidence="5" key="3">
    <citation type="submission" date="2025-08" db="UniProtKB">
        <authorList>
            <consortium name="RefSeq"/>
        </authorList>
    </citation>
    <scope>IDENTIFICATION</scope>
    <source>
        <strain evidence="5">NI907</strain>
    </source>
</reference>